<reference evidence="1" key="2">
    <citation type="journal article" date="2015" name="Fish Shellfish Immunol.">
        <title>Early steps in the European eel (Anguilla anguilla)-Vibrio vulnificus interaction in the gills: Role of the RtxA13 toxin.</title>
        <authorList>
            <person name="Callol A."/>
            <person name="Pajuelo D."/>
            <person name="Ebbesson L."/>
            <person name="Teles M."/>
            <person name="MacKenzie S."/>
            <person name="Amaro C."/>
        </authorList>
    </citation>
    <scope>NUCLEOTIDE SEQUENCE</scope>
</reference>
<dbReference type="AlphaFoldDB" id="A0A0E9R7U3"/>
<protein>
    <submittedName>
        <fullName evidence="1">Uncharacterized protein</fullName>
    </submittedName>
</protein>
<sequence>MLHLGTFCHQRVGHPLI</sequence>
<evidence type="ECO:0000313" key="1">
    <source>
        <dbReference type="EMBL" id="JAH24398.1"/>
    </source>
</evidence>
<proteinExistence type="predicted"/>
<organism evidence="1">
    <name type="scientific">Anguilla anguilla</name>
    <name type="common">European freshwater eel</name>
    <name type="synonym">Muraena anguilla</name>
    <dbReference type="NCBI Taxonomy" id="7936"/>
    <lineage>
        <taxon>Eukaryota</taxon>
        <taxon>Metazoa</taxon>
        <taxon>Chordata</taxon>
        <taxon>Craniata</taxon>
        <taxon>Vertebrata</taxon>
        <taxon>Euteleostomi</taxon>
        <taxon>Actinopterygii</taxon>
        <taxon>Neopterygii</taxon>
        <taxon>Teleostei</taxon>
        <taxon>Anguilliformes</taxon>
        <taxon>Anguillidae</taxon>
        <taxon>Anguilla</taxon>
    </lineage>
</organism>
<accession>A0A0E9R7U3</accession>
<reference evidence="1" key="1">
    <citation type="submission" date="2014-11" db="EMBL/GenBank/DDBJ databases">
        <authorList>
            <person name="Amaro Gonzalez C."/>
        </authorList>
    </citation>
    <scope>NUCLEOTIDE SEQUENCE</scope>
</reference>
<dbReference type="EMBL" id="GBXM01084179">
    <property type="protein sequence ID" value="JAH24398.1"/>
    <property type="molecule type" value="Transcribed_RNA"/>
</dbReference>
<name>A0A0E9R7U3_ANGAN</name>